<protein>
    <submittedName>
        <fullName evidence="1">Uncharacterized protein</fullName>
    </submittedName>
</protein>
<dbReference type="EMBL" id="JACHFJ010000006">
    <property type="protein sequence ID" value="MBB5373449.1"/>
    <property type="molecule type" value="Genomic_DNA"/>
</dbReference>
<dbReference type="AlphaFoldDB" id="A0A840VMN9"/>
<reference evidence="1 2" key="1">
    <citation type="submission" date="2020-08" db="EMBL/GenBank/DDBJ databases">
        <title>Genomic Encyclopedia of Type Strains, Phase IV (KMG-IV): sequencing the most valuable type-strain genomes for metagenomic binning, comparative biology and taxonomic classification.</title>
        <authorList>
            <person name="Goeker M."/>
        </authorList>
    </citation>
    <scope>NUCLEOTIDE SEQUENCE [LARGE SCALE GENOMIC DNA]</scope>
    <source>
        <strain evidence="1 2">DSM 27026</strain>
    </source>
</reference>
<organism evidence="1 2">
    <name type="scientific">Acidocella aromatica</name>
    <dbReference type="NCBI Taxonomy" id="1303579"/>
    <lineage>
        <taxon>Bacteria</taxon>
        <taxon>Pseudomonadati</taxon>
        <taxon>Pseudomonadota</taxon>
        <taxon>Alphaproteobacteria</taxon>
        <taxon>Acetobacterales</taxon>
        <taxon>Acidocellaceae</taxon>
        <taxon>Acidocella</taxon>
    </lineage>
</organism>
<name>A0A840VMN9_9PROT</name>
<accession>A0A840VMN9</accession>
<dbReference type="RefSeq" id="WP_246344131.1">
    <property type="nucleotide sequence ID" value="NZ_JACHFJ010000006.1"/>
</dbReference>
<evidence type="ECO:0000313" key="2">
    <source>
        <dbReference type="Proteomes" id="UP000553706"/>
    </source>
</evidence>
<proteinExistence type="predicted"/>
<comment type="caution">
    <text evidence="1">The sequence shown here is derived from an EMBL/GenBank/DDBJ whole genome shotgun (WGS) entry which is preliminary data.</text>
</comment>
<sequence length="191" mass="21580">MTATALRRIMTWPDLSANERCDWSSALNTVTHVSCRHAGFDPVSPMRRRVEQVGSRLGGKPATRSNVICRLRKILHRLDVIDSTLEELTIAWTALFERAYHRMRLELSCSMRFCTAKGIAPEAITDEHLPLFEIGLTEWTLQATPRRLVTGVRRAWNKTVTSKVQIIKVAANALHRSGQPSAERRPPSTQP</sequence>
<gene>
    <name evidence="1" type="ORF">HNP71_001709</name>
</gene>
<keyword evidence="2" id="KW-1185">Reference proteome</keyword>
<dbReference type="Proteomes" id="UP000553706">
    <property type="component" value="Unassembled WGS sequence"/>
</dbReference>
<evidence type="ECO:0000313" key="1">
    <source>
        <dbReference type="EMBL" id="MBB5373449.1"/>
    </source>
</evidence>